<reference evidence="1" key="1">
    <citation type="submission" date="2021-06" db="EMBL/GenBank/DDBJ databases">
        <authorList>
            <person name="Kallberg Y."/>
            <person name="Tangrot J."/>
            <person name="Rosling A."/>
        </authorList>
    </citation>
    <scope>NUCLEOTIDE SEQUENCE</scope>
    <source>
        <strain evidence="1">CL356</strain>
    </source>
</reference>
<accession>A0ACA9QJ21</accession>
<keyword evidence="2" id="KW-1185">Reference proteome</keyword>
<sequence length="264" mass="29823">PIFHNDLTVKKVVSLNRCLIDSISPLRQLNSTGSIFDNKVDYNVTTPIISFREGGLVTAEITLKTLDPHIVVKSIEYGLKEEINYRTTGEHVTSLVASIDENVFPLGKKKILLDQFSHTSDSVKISFHLCPWVNCDVNSELIYIEHKIVLSIEVTEKVPVGVENLFDVNDDDDPQLDEPRARRRSILNNFSSPHINNLSLPSTSDEDDSNRLRHRSLSLSPLNNDITSMRGSGNNRNRSNRALSLMPLRRNDNEEFATSETNNR</sequence>
<evidence type="ECO:0000313" key="2">
    <source>
        <dbReference type="Proteomes" id="UP000789525"/>
    </source>
</evidence>
<feature type="non-terminal residue" evidence="1">
    <location>
        <position position="264"/>
    </location>
</feature>
<evidence type="ECO:0000313" key="1">
    <source>
        <dbReference type="EMBL" id="CAG8754502.1"/>
    </source>
</evidence>
<organism evidence="1 2">
    <name type="scientific">Acaulospora colombiana</name>
    <dbReference type="NCBI Taxonomy" id="27376"/>
    <lineage>
        <taxon>Eukaryota</taxon>
        <taxon>Fungi</taxon>
        <taxon>Fungi incertae sedis</taxon>
        <taxon>Mucoromycota</taxon>
        <taxon>Glomeromycotina</taxon>
        <taxon>Glomeromycetes</taxon>
        <taxon>Diversisporales</taxon>
        <taxon>Acaulosporaceae</taxon>
        <taxon>Acaulospora</taxon>
    </lineage>
</organism>
<proteinExistence type="predicted"/>
<protein>
    <submittedName>
        <fullName evidence="1">585_t:CDS:1</fullName>
    </submittedName>
</protein>
<dbReference type="EMBL" id="CAJVPT010055060">
    <property type="protein sequence ID" value="CAG8754502.1"/>
    <property type="molecule type" value="Genomic_DNA"/>
</dbReference>
<dbReference type="Proteomes" id="UP000789525">
    <property type="component" value="Unassembled WGS sequence"/>
</dbReference>
<gene>
    <name evidence="1" type="ORF">ACOLOM_LOCUS12879</name>
</gene>
<name>A0ACA9QJ21_9GLOM</name>
<comment type="caution">
    <text evidence="1">The sequence shown here is derived from an EMBL/GenBank/DDBJ whole genome shotgun (WGS) entry which is preliminary data.</text>
</comment>
<feature type="non-terminal residue" evidence="1">
    <location>
        <position position="1"/>
    </location>
</feature>